<evidence type="ECO:0000256" key="1">
    <source>
        <dbReference type="SAM" id="MobiDB-lite"/>
    </source>
</evidence>
<dbReference type="Proteomes" id="UP000290572">
    <property type="component" value="Unassembled WGS sequence"/>
</dbReference>
<proteinExistence type="predicted"/>
<dbReference type="EMBL" id="QBIY01004934">
    <property type="protein sequence ID" value="RXN38324.1"/>
    <property type="molecule type" value="Genomic_DNA"/>
</dbReference>
<protein>
    <submittedName>
        <fullName evidence="2">Uncharacterized protein</fullName>
    </submittedName>
</protein>
<keyword evidence="3" id="KW-1185">Reference proteome</keyword>
<organism evidence="2 3">
    <name type="scientific">Labeo rohita</name>
    <name type="common">Indian major carp</name>
    <name type="synonym">Cyprinus rohita</name>
    <dbReference type="NCBI Taxonomy" id="84645"/>
    <lineage>
        <taxon>Eukaryota</taxon>
        <taxon>Metazoa</taxon>
        <taxon>Chordata</taxon>
        <taxon>Craniata</taxon>
        <taxon>Vertebrata</taxon>
        <taxon>Euteleostomi</taxon>
        <taxon>Actinopterygii</taxon>
        <taxon>Neopterygii</taxon>
        <taxon>Teleostei</taxon>
        <taxon>Ostariophysi</taxon>
        <taxon>Cypriniformes</taxon>
        <taxon>Cyprinidae</taxon>
        <taxon>Labeoninae</taxon>
        <taxon>Labeonini</taxon>
        <taxon>Labeo</taxon>
    </lineage>
</organism>
<feature type="compositionally biased region" description="Polar residues" evidence="1">
    <location>
        <begin position="89"/>
        <end position="104"/>
    </location>
</feature>
<sequence length="128" mass="14003">MGVSGGGEGSERRKISLILRSTSEARGTLLLGSREAAEEECGRATWASSSPWTMATRSLRVRRLMSPQWGQSDPPRATSAWAQPRQKTHNSWPSESSIGSAQEGQSRDVIPTMFTGTQQGRRRVRCGV</sequence>
<gene>
    <name evidence="2" type="ORF">ROHU_001217</name>
</gene>
<reference evidence="2 3" key="1">
    <citation type="submission" date="2018-03" db="EMBL/GenBank/DDBJ databases">
        <title>Draft genome sequence of Rohu Carp (Labeo rohita).</title>
        <authorList>
            <person name="Das P."/>
            <person name="Kushwaha B."/>
            <person name="Joshi C.G."/>
            <person name="Kumar D."/>
            <person name="Nagpure N.S."/>
            <person name="Sahoo L."/>
            <person name="Das S.P."/>
            <person name="Bit A."/>
            <person name="Patnaik S."/>
            <person name="Meher P.K."/>
            <person name="Jayasankar P."/>
            <person name="Koringa P.G."/>
            <person name="Patel N.V."/>
            <person name="Hinsu A.T."/>
            <person name="Kumar R."/>
            <person name="Pandey M."/>
            <person name="Agarwal S."/>
            <person name="Srivastava S."/>
            <person name="Singh M."/>
            <person name="Iquebal M.A."/>
            <person name="Jaiswal S."/>
            <person name="Angadi U.B."/>
            <person name="Kumar N."/>
            <person name="Raza M."/>
            <person name="Shah T.M."/>
            <person name="Rai A."/>
            <person name="Jena J.K."/>
        </authorList>
    </citation>
    <scope>NUCLEOTIDE SEQUENCE [LARGE SCALE GENOMIC DNA]</scope>
    <source>
        <strain evidence="2">DASCIFA01</strain>
        <tissue evidence="2">Testis</tissue>
    </source>
</reference>
<feature type="region of interest" description="Disordered" evidence="1">
    <location>
        <begin position="66"/>
        <end position="128"/>
    </location>
</feature>
<evidence type="ECO:0000313" key="3">
    <source>
        <dbReference type="Proteomes" id="UP000290572"/>
    </source>
</evidence>
<accession>A0A498P461</accession>
<dbReference type="AlphaFoldDB" id="A0A498P461"/>
<name>A0A498P461_LABRO</name>
<comment type="caution">
    <text evidence="2">The sequence shown here is derived from an EMBL/GenBank/DDBJ whole genome shotgun (WGS) entry which is preliminary data.</text>
</comment>
<evidence type="ECO:0000313" key="2">
    <source>
        <dbReference type="EMBL" id="RXN38324.1"/>
    </source>
</evidence>